<dbReference type="InterPro" id="IPR000052">
    <property type="entry name" value="Pltvir_coat"/>
</dbReference>
<evidence type="ECO:0000256" key="2">
    <source>
        <dbReference type="ARBA" id="ARBA00004328"/>
    </source>
</evidence>
<evidence type="ECO:0000256" key="4">
    <source>
        <dbReference type="ARBA" id="ARBA00018091"/>
    </source>
</evidence>
<dbReference type="GO" id="GO:1990904">
    <property type="term" value="C:ribonucleoprotein complex"/>
    <property type="evidence" value="ECO:0007669"/>
    <property type="project" value="UniProtKB-KW"/>
</dbReference>
<comment type="subcellular location">
    <subcellularLocation>
        <location evidence="2">Virion</location>
    </subcellularLocation>
</comment>
<evidence type="ECO:0000256" key="10">
    <source>
        <dbReference type="SAM" id="MobiDB-lite"/>
    </source>
</evidence>
<organism evidence="12">
    <name type="scientific">Potato latent virus</name>
    <dbReference type="NCBI Taxonomy" id="138982"/>
    <lineage>
        <taxon>Viruses</taxon>
        <taxon>Riboviria</taxon>
        <taxon>Orthornavirae</taxon>
        <taxon>Kitrinoviricota</taxon>
        <taxon>Alsuviricetes</taxon>
        <taxon>Tymovirales</taxon>
        <taxon>Betaflexiviridae</taxon>
        <taxon>Quinvirinae</taxon>
        <taxon>Carlavirus</taxon>
        <taxon>Carlavirus latensolani</taxon>
    </lineage>
</organism>
<sequence>MDQKGKQSESSSQAVAPVPKPPPPPPIRGEEAVNEGNEEAKMERRLALLHQRLKGERNGTRITNPSFEIGRPSLTRPDDMRRDPANIFSRLSIDDLAQIKPTPVSNNMANSEEMVKIAVAVEGLGVPTEQVANVVLQAVIYCASASSSVYLDPHGTIEYTGGAVVRDSVVAIIKRDAGLRRVCRLFAPLVWNHMLVHNSPPSDWAAMGFQWNDRFAAFDFFDYVENEAAIQPLDGLIRRPTRSEKIAHNTHKRLALDKSNRDEVFASLETEITGGKRGPEISRNFRNAAN</sequence>
<reference evidence="12" key="1">
    <citation type="submission" date="2017-09" db="EMBL/GenBank/DDBJ databases">
        <authorList>
            <person name="Ehlers B."/>
            <person name="Leendertz F.H."/>
        </authorList>
    </citation>
    <scope>NUCLEOTIDE SEQUENCE</scope>
    <source>
        <strain evidence="12">1</strain>
    </source>
</reference>
<dbReference type="InterPro" id="IPR013569">
    <property type="entry name" value="Carlavirus_coat_N"/>
</dbReference>
<evidence type="ECO:0000256" key="5">
    <source>
        <dbReference type="ARBA" id="ARBA00022497"/>
    </source>
</evidence>
<evidence type="ECO:0000259" key="11">
    <source>
        <dbReference type="PROSITE" id="PS00418"/>
    </source>
</evidence>
<evidence type="ECO:0000256" key="7">
    <source>
        <dbReference type="ARBA" id="ARBA00022844"/>
    </source>
</evidence>
<name>A0A346KIA8_9VIRU</name>
<evidence type="ECO:0000256" key="6">
    <source>
        <dbReference type="ARBA" id="ARBA00022561"/>
    </source>
</evidence>
<keyword evidence="7" id="KW-0946">Virion</keyword>
<dbReference type="GO" id="GO:0005198">
    <property type="term" value="F:structural molecule activity"/>
    <property type="evidence" value="ECO:0007669"/>
    <property type="project" value="InterPro"/>
</dbReference>
<dbReference type="EMBL" id="MF990287">
    <property type="protein sequence ID" value="AXP79056.1"/>
    <property type="molecule type" value="Genomic_RNA"/>
</dbReference>
<feature type="domain" description="Potexviruses and carlaviruses coat protein" evidence="11">
    <location>
        <begin position="214"/>
        <end position="229"/>
    </location>
</feature>
<evidence type="ECO:0000256" key="8">
    <source>
        <dbReference type="ARBA" id="ARBA00023274"/>
    </source>
</evidence>
<dbReference type="PRINTS" id="PR00232">
    <property type="entry name" value="POTXCARLCOAT"/>
</dbReference>
<proteinExistence type="inferred from homology"/>
<evidence type="ECO:0000313" key="12">
    <source>
        <dbReference type="EMBL" id="AXP79056.1"/>
    </source>
</evidence>
<keyword evidence="6 12" id="KW-0167">Capsid protein</keyword>
<evidence type="ECO:0000256" key="1">
    <source>
        <dbReference type="ARBA" id="ARBA00004032"/>
    </source>
</evidence>
<dbReference type="Pfam" id="PF08358">
    <property type="entry name" value="Flexi_CP_N"/>
    <property type="match status" value="1"/>
</dbReference>
<keyword evidence="5" id="KW-1139">Helical capsid protein</keyword>
<protein>
    <recommendedName>
        <fullName evidence="4">Capsid protein</fullName>
    </recommendedName>
    <alternativeName>
        <fullName evidence="9">Coat protein</fullName>
    </alternativeName>
</protein>
<evidence type="ECO:0000256" key="3">
    <source>
        <dbReference type="ARBA" id="ARBA00007202"/>
    </source>
</evidence>
<comment type="similarity">
    <text evidence="3">Belongs to the potexviruses coat protein family.</text>
</comment>
<accession>A0A346KIA8</accession>
<dbReference type="Pfam" id="PF00286">
    <property type="entry name" value="Flexi_CP"/>
    <property type="match status" value="1"/>
</dbReference>
<feature type="region of interest" description="Disordered" evidence="10">
    <location>
        <begin position="1"/>
        <end position="82"/>
    </location>
</feature>
<evidence type="ECO:0000256" key="9">
    <source>
        <dbReference type="ARBA" id="ARBA00031336"/>
    </source>
</evidence>
<dbReference type="PROSITE" id="PS00418">
    <property type="entry name" value="POTEX_CARLAVIRUS_COAT"/>
    <property type="match status" value="1"/>
</dbReference>
<keyword evidence="8" id="KW-0687">Ribonucleoprotein</keyword>
<feature type="compositionally biased region" description="Pro residues" evidence="10">
    <location>
        <begin position="18"/>
        <end position="27"/>
    </location>
</feature>
<comment type="function">
    <text evidence="1">Required for genome encapsidation. Forms ribonucleoprotein complexes along with TGB1 helicase and viral RNA.</text>
</comment>
<dbReference type="GO" id="GO:0019029">
    <property type="term" value="C:helical viral capsid"/>
    <property type="evidence" value="ECO:0007669"/>
    <property type="project" value="UniProtKB-KW"/>
</dbReference>